<name>A0A9E7JT45_9LILI</name>
<proteinExistence type="predicted"/>
<dbReference type="EMBL" id="CP097505">
    <property type="protein sequence ID" value="URD92428.1"/>
    <property type="molecule type" value="Genomic_DNA"/>
</dbReference>
<organism evidence="1 2">
    <name type="scientific">Musa troglodytarum</name>
    <name type="common">fe'i banana</name>
    <dbReference type="NCBI Taxonomy" id="320322"/>
    <lineage>
        <taxon>Eukaryota</taxon>
        <taxon>Viridiplantae</taxon>
        <taxon>Streptophyta</taxon>
        <taxon>Embryophyta</taxon>
        <taxon>Tracheophyta</taxon>
        <taxon>Spermatophyta</taxon>
        <taxon>Magnoliopsida</taxon>
        <taxon>Liliopsida</taxon>
        <taxon>Zingiberales</taxon>
        <taxon>Musaceae</taxon>
        <taxon>Musa</taxon>
    </lineage>
</organism>
<keyword evidence="2" id="KW-1185">Reference proteome</keyword>
<gene>
    <name evidence="1" type="ORF">MUK42_19457</name>
</gene>
<reference evidence="1" key="1">
    <citation type="submission" date="2022-05" db="EMBL/GenBank/DDBJ databases">
        <title>The Musa troglodytarum L. genome provides insights into the mechanism of non-climacteric behaviour and enrichment of carotenoids.</title>
        <authorList>
            <person name="Wang J."/>
        </authorList>
    </citation>
    <scope>NUCLEOTIDE SEQUENCE</scope>
    <source>
        <tissue evidence="1">Leaf</tissue>
    </source>
</reference>
<dbReference type="AlphaFoldDB" id="A0A9E7JT45"/>
<sequence length="66" mass="7359">MDSSAGKRKDEAEGDLLWDTKRNTELYCGLCALSLKVLKASAWPVQNKPDVLENLDDHFVVLLGIQ</sequence>
<dbReference type="Proteomes" id="UP001055439">
    <property type="component" value="Chromosome 3"/>
</dbReference>
<evidence type="ECO:0000313" key="2">
    <source>
        <dbReference type="Proteomes" id="UP001055439"/>
    </source>
</evidence>
<evidence type="ECO:0000313" key="1">
    <source>
        <dbReference type="EMBL" id="URD92428.1"/>
    </source>
</evidence>
<protein>
    <submittedName>
        <fullName evidence="1">Uncharacterized protein</fullName>
    </submittedName>
</protein>
<accession>A0A9E7JT45</accession>